<dbReference type="AlphaFoldDB" id="A0A8A0RIU8"/>
<dbReference type="PROSITE" id="PS51379">
    <property type="entry name" value="4FE4S_FER_2"/>
    <property type="match status" value="2"/>
</dbReference>
<evidence type="ECO:0000256" key="11">
    <source>
        <dbReference type="ARBA" id="ARBA00023027"/>
    </source>
</evidence>
<dbReference type="GO" id="GO:0008137">
    <property type="term" value="F:NADH dehydrogenase (ubiquinone) activity"/>
    <property type="evidence" value="ECO:0007669"/>
    <property type="project" value="InterPro"/>
</dbReference>
<evidence type="ECO:0000256" key="6">
    <source>
        <dbReference type="ARBA" id="ARBA00022723"/>
    </source>
</evidence>
<evidence type="ECO:0000259" key="16">
    <source>
        <dbReference type="PROSITE" id="PS51839"/>
    </source>
</evidence>
<dbReference type="SMART" id="SM00902">
    <property type="entry name" value="Fe_hyd_SSU"/>
    <property type="match status" value="1"/>
</dbReference>
<gene>
    <name evidence="17" type="primary">hndD_1</name>
    <name evidence="17" type="ORF">H0A61_00139</name>
</gene>
<evidence type="ECO:0000256" key="12">
    <source>
        <dbReference type="ARBA" id="ARBA00023136"/>
    </source>
</evidence>
<feature type="domain" description="4Fe-4S ferredoxin-type" evidence="15">
    <location>
        <begin position="137"/>
        <end position="167"/>
    </location>
</feature>
<protein>
    <submittedName>
        <fullName evidence="17">NADP-reducing hydrogenase subunit HndD</fullName>
        <ecNumber evidence="17">1.12.1.3</ecNumber>
    </submittedName>
</protein>
<dbReference type="SUPFAM" id="SSF53920">
    <property type="entry name" value="Fe-only hydrogenase"/>
    <property type="match status" value="1"/>
</dbReference>
<dbReference type="InterPro" id="IPR036991">
    <property type="entry name" value="Fe_hydrogenase_ssu_sf"/>
</dbReference>
<evidence type="ECO:0000256" key="2">
    <source>
        <dbReference type="ARBA" id="ARBA00004370"/>
    </source>
</evidence>
<evidence type="ECO:0000256" key="10">
    <source>
        <dbReference type="ARBA" id="ARBA00023014"/>
    </source>
</evidence>
<dbReference type="InterPro" id="IPR009016">
    <property type="entry name" value="Fe_hydrogenase"/>
</dbReference>
<comment type="similarity">
    <text evidence="3">Belongs to the complex I 75 kDa subunit family.</text>
</comment>
<keyword evidence="4" id="KW-0004">4Fe-4S</keyword>
<keyword evidence="5" id="KW-0001">2Fe-2S</keyword>
<keyword evidence="10" id="KW-0411">Iron-sulfur</keyword>
<dbReference type="RefSeq" id="WP_206708073.1">
    <property type="nucleotide sequence ID" value="NZ_CP059066.1"/>
</dbReference>
<proteinExistence type="inferred from homology"/>
<dbReference type="PROSITE" id="PS00641">
    <property type="entry name" value="COMPLEX1_75K_1"/>
    <property type="match status" value="1"/>
</dbReference>
<dbReference type="SUPFAM" id="SSF52833">
    <property type="entry name" value="Thioredoxin-like"/>
    <property type="match status" value="1"/>
</dbReference>
<dbReference type="InterPro" id="IPR017900">
    <property type="entry name" value="4Fe4S_Fe_S_CS"/>
</dbReference>
<keyword evidence="9" id="KW-0408">Iron</keyword>
<dbReference type="InterPro" id="IPR036249">
    <property type="entry name" value="Thioredoxin-like_sf"/>
</dbReference>
<dbReference type="Pfam" id="PF02256">
    <property type="entry name" value="Fe_hyd_SSU"/>
    <property type="match status" value="1"/>
</dbReference>
<dbReference type="Gene3D" id="3.40.950.10">
    <property type="entry name" value="Fe-only Hydrogenase (Larger Subunit), Chain L, domain 3"/>
    <property type="match status" value="1"/>
</dbReference>
<dbReference type="Proteomes" id="UP000662904">
    <property type="component" value="Chromosome"/>
</dbReference>
<evidence type="ECO:0000313" key="18">
    <source>
        <dbReference type="Proteomes" id="UP000662904"/>
    </source>
</evidence>
<evidence type="ECO:0000259" key="15">
    <source>
        <dbReference type="PROSITE" id="PS51379"/>
    </source>
</evidence>
<dbReference type="GO" id="GO:0051537">
    <property type="term" value="F:2 iron, 2 sulfur cluster binding"/>
    <property type="evidence" value="ECO:0007669"/>
    <property type="project" value="UniProtKB-KW"/>
</dbReference>
<dbReference type="EMBL" id="CP059066">
    <property type="protein sequence ID" value="QSQ07822.1"/>
    <property type="molecule type" value="Genomic_DNA"/>
</dbReference>
<keyword evidence="7" id="KW-0677">Repeat</keyword>
<feature type="domain" description="4Fe-4S ferredoxin-type" evidence="15">
    <location>
        <begin position="176"/>
        <end position="209"/>
    </location>
</feature>
<evidence type="ECO:0000256" key="13">
    <source>
        <dbReference type="ARBA" id="ARBA00034078"/>
    </source>
</evidence>
<feature type="domain" description="4Fe-4S His(Cys)3-ligated-type" evidence="16">
    <location>
        <begin position="78"/>
        <end position="117"/>
    </location>
</feature>
<evidence type="ECO:0000256" key="1">
    <source>
        <dbReference type="ARBA" id="ARBA00001966"/>
    </source>
</evidence>
<dbReference type="Pfam" id="PF02906">
    <property type="entry name" value="Fe_hyd_lg_C"/>
    <property type="match status" value="1"/>
</dbReference>
<dbReference type="InterPro" id="IPR019574">
    <property type="entry name" value="NADH_UbQ_OxRdtase_Gsu_4Fe4S-bd"/>
</dbReference>
<dbReference type="FunFam" id="3.30.70.20:FF:000035">
    <property type="entry name" value="Iron hydrogenase 1"/>
    <property type="match status" value="1"/>
</dbReference>
<keyword evidence="11" id="KW-0520">NAD</keyword>
<dbReference type="PANTHER" id="PTHR11615">
    <property type="entry name" value="NITRATE, FORMATE, IRON DEHYDROGENASE"/>
    <property type="match status" value="1"/>
</dbReference>
<comment type="subcellular location">
    <subcellularLocation>
        <location evidence="2">Membrane</location>
    </subcellularLocation>
</comment>
<evidence type="ECO:0000256" key="9">
    <source>
        <dbReference type="ARBA" id="ARBA00023004"/>
    </source>
</evidence>
<dbReference type="GO" id="GO:0050583">
    <property type="term" value="F:hydrogen dehydrogenase (NADP+) activity"/>
    <property type="evidence" value="ECO:0007669"/>
    <property type="project" value="UniProtKB-EC"/>
</dbReference>
<keyword evidence="12" id="KW-0472">Membrane</keyword>
<evidence type="ECO:0000256" key="7">
    <source>
        <dbReference type="ARBA" id="ARBA00022737"/>
    </source>
</evidence>
<dbReference type="Gene3D" id="3.10.20.740">
    <property type="match status" value="1"/>
</dbReference>
<dbReference type="Gene3D" id="4.10.260.20">
    <property type="entry name" value="Iron hydrogenase, small subunit"/>
    <property type="match status" value="1"/>
</dbReference>
<dbReference type="InterPro" id="IPR017896">
    <property type="entry name" value="4Fe4S_Fe-S-bd"/>
</dbReference>
<dbReference type="SMART" id="SM00929">
    <property type="entry name" value="NADH-G_4Fe-4S_3"/>
    <property type="match status" value="1"/>
</dbReference>
<evidence type="ECO:0000259" key="14">
    <source>
        <dbReference type="PROSITE" id="PS51085"/>
    </source>
</evidence>
<sequence length="659" mass="73353">MGKSMIINGKRVEFDKEKNILEVIRKAGFDLPTFCYHSELSIYGACRMCLVEEEKQGIMAACSTPPRDGYVIKTNTEKLRRQRKMTLELLLANHDRECTTCEKNGDCRLRELAYSMGIKEVRFGKRDRRLPIDNSSDAIIRDPNKCILCGDCVRMCEEVQGIGVIAFAYRGSKAVVTPAFNKNLKEVDCVECGQCAAVCPTGALVVKSEIDTVWKALNDPAKRVIAQVAPAVRVAFGEAFGLKPGDRATGKLVAAMKYLGFSEVYDTCFAADLTAVEESREFIKRLENGENLPQFTSCCPAWVRYVELNFPGYINNLSSCRSPQQMFGALAKSYYAENKGVSPEDLFVVSIMPCTAKKTEARRPEFATDGVRHVDAVLSTQEVIRMVKEAGIVFEDLEEEPFDMPFGFATGSGFIFGTTGGVSEAVIRAIDPLNNRKVEDLRGLADFKETAVKLGNREIRIAVVHGLKNAKDLLEKLSRKEVQYDLIEVMACRGGCIGGAGQPYPNDTDSREARSRGLYREDKYIQLINPMENPAVKNLYEKWLGHPSGTKAHKLLHTEYHPKKRIHGEEIHFEGAVGSVTDIKVCIGTCCYLKGSYDIFQKFTEGIKNREIEDKVNLTATFCLENCTGSPSIMVNGKIKNKVTQKDVEEILNSISRGD</sequence>
<dbReference type="PROSITE" id="PS00198">
    <property type="entry name" value="4FE4S_FER_1"/>
    <property type="match status" value="1"/>
</dbReference>
<dbReference type="Pfam" id="PF10588">
    <property type="entry name" value="NADH-G_4Fe-4S_3"/>
    <property type="match status" value="1"/>
</dbReference>
<dbReference type="KEGG" id="kme:H0A61_00139"/>
<dbReference type="InterPro" id="IPR036010">
    <property type="entry name" value="2Fe-2S_ferredoxin-like_sf"/>
</dbReference>
<dbReference type="FunFam" id="3.10.20.740:FF:000004">
    <property type="entry name" value="NADH-quinone oxidoreductase"/>
    <property type="match status" value="1"/>
</dbReference>
<dbReference type="InterPro" id="IPR013352">
    <property type="entry name" value="Fe_hydrogenase_subset"/>
</dbReference>
<evidence type="ECO:0000256" key="8">
    <source>
        <dbReference type="ARBA" id="ARBA00022967"/>
    </source>
</evidence>
<dbReference type="PROSITE" id="PS51085">
    <property type="entry name" value="2FE2S_FER_2"/>
    <property type="match status" value="1"/>
</dbReference>
<dbReference type="GO" id="GO:0042773">
    <property type="term" value="P:ATP synthesis coupled electron transport"/>
    <property type="evidence" value="ECO:0007669"/>
    <property type="project" value="InterPro"/>
</dbReference>
<dbReference type="InterPro" id="IPR050340">
    <property type="entry name" value="Cytosolic_Fe-S_CAF"/>
</dbReference>
<dbReference type="InterPro" id="IPR001041">
    <property type="entry name" value="2Fe-2S_ferredoxin-type"/>
</dbReference>
<dbReference type="Pfam" id="PF12838">
    <property type="entry name" value="Fer4_7"/>
    <property type="match status" value="1"/>
</dbReference>
<dbReference type="EC" id="1.12.1.3" evidence="17"/>
<dbReference type="InterPro" id="IPR000283">
    <property type="entry name" value="NADH_UbQ_OxRdtase_75kDa_su_CS"/>
</dbReference>
<keyword evidence="17" id="KW-0560">Oxidoreductase</keyword>
<dbReference type="Pfam" id="PF01257">
    <property type="entry name" value="2Fe-2S_thioredx"/>
    <property type="match status" value="1"/>
</dbReference>
<keyword evidence="18" id="KW-1185">Reference proteome</keyword>
<dbReference type="NCBIfam" id="TIGR02512">
    <property type="entry name" value="FeFe_hydrog_A"/>
    <property type="match status" value="1"/>
</dbReference>
<dbReference type="GO" id="GO:0016020">
    <property type="term" value="C:membrane"/>
    <property type="evidence" value="ECO:0007669"/>
    <property type="project" value="UniProtKB-SubCell"/>
</dbReference>
<keyword evidence="6" id="KW-0479">Metal-binding</keyword>
<evidence type="ECO:0000256" key="4">
    <source>
        <dbReference type="ARBA" id="ARBA00022485"/>
    </source>
</evidence>
<feature type="domain" description="2Fe-2S ferredoxin-type" evidence="14">
    <location>
        <begin position="1"/>
        <end position="78"/>
    </location>
</feature>
<dbReference type="Pfam" id="PF13510">
    <property type="entry name" value="Fer2_4"/>
    <property type="match status" value="1"/>
</dbReference>
<dbReference type="InterPro" id="IPR003149">
    <property type="entry name" value="Fe_hydrogenase_ssu"/>
</dbReference>
<dbReference type="PROSITE" id="PS51839">
    <property type="entry name" value="4FE4S_HC3"/>
    <property type="match status" value="1"/>
</dbReference>
<dbReference type="GO" id="GO:0008901">
    <property type="term" value="F:ferredoxin hydrogenase activity"/>
    <property type="evidence" value="ECO:0007669"/>
    <property type="project" value="InterPro"/>
</dbReference>
<evidence type="ECO:0000256" key="3">
    <source>
        <dbReference type="ARBA" id="ARBA00005404"/>
    </source>
</evidence>
<dbReference type="SUPFAM" id="SSF54862">
    <property type="entry name" value="4Fe-4S ferredoxins"/>
    <property type="match status" value="1"/>
</dbReference>
<comment type="cofactor">
    <cofactor evidence="1">
        <name>[4Fe-4S] cluster</name>
        <dbReference type="ChEBI" id="CHEBI:49883"/>
    </cofactor>
</comment>
<keyword evidence="8" id="KW-1278">Translocase</keyword>
<dbReference type="Gene3D" id="3.30.70.20">
    <property type="match status" value="1"/>
</dbReference>
<dbReference type="Gene3D" id="3.40.30.10">
    <property type="entry name" value="Glutaredoxin"/>
    <property type="match status" value="1"/>
</dbReference>
<dbReference type="Gene3D" id="3.40.50.1780">
    <property type="match status" value="1"/>
</dbReference>
<reference evidence="17" key="1">
    <citation type="submission" date="2020-07" db="EMBL/GenBank/DDBJ databases">
        <title>Koleobacter methoxysyntrophicus gen. nov., sp. nov., a novel anaerobic bacterium isolated from deep subsurface oil field and proposal of Koleobacterales ord. nov. in the phylum Firmicutes.</title>
        <authorList>
            <person name="Sakamoto S."/>
            <person name="Tamaki H."/>
        </authorList>
    </citation>
    <scope>NUCLEOTIDE SEQUENCE</scope>
    <source>
        <strain evidence="17">NRmbB1</strain>
    </source>
</reference>
<dbReference type="InterPro" id="IPR004108">
    <property type="entry name" value="Fe_hydrogenase_lsu_C"/>
</dbReference>
<accession>A0A8A0RIU8</accession>
<dbReference type="CDD" id="cd02980">
    <property type="entry name" value="TRX_Fd_family"/>
    <property type="match status" value="1"/>
</dbReference>
<dbReference type="CDD" id="cd00207">
    <property type="entry name" value="fer2"/>
    <property type="match status" value="1"/>
</dbReference>
<comment type="cofactor">
    <cofactor evidence="13">
        <name>[2Fe-2S] cluster</name>
        <dbReference type="ChEBI" id="CHEBI:190135"/>
    </cofactor>
</comment>
<dbReference type="GO" id="GO:0005506">
    <property type="term" value="F:iron ion binding"/>
    <property type="evidence" value="ECO:0007669"/>
    <property type="project" value="InterPro"/>
</dbReference>
<organism evidence="17 18">
    <name type="scientific">Koleobacter methoxysyntrophicus</name>
    <dbReference type="NCBI Taxonomy" id="2751313"/>
    <lineage>
        <taxon>Bacteria</taxon>
        <taxon>Bacillati</taxon>
        <taxon>Bacillota</taxon>
        <taxon>Clostridia</taxon>
        <taxon>Koleobacterales</taxon>
        <taxon>Koleobacteraceae</taxon>
        <taxon>Koleobacter</taxon>
    </lineage>
</organism>
<dbReference type="GO" id="GO:0051539">
    <property type="term" value="F:4 iron, 4 sulfur cluster binding"/>
    <property type="evidence" value="ECO:0007669"/>
    <property type="project" value="UniProtKB-KW"/>
</dbReference>
<name>A0A8A0RIU8_9FIRM</name>
<dbReference type="SUPFAM" id="SSF54292">
    <property type="entry name" value="2Fe-2S ferredoxin-like"/>
    <property type="match status" value="1"/>
</dbReference>
<evidence type="ECO:0000256" key="5">
    <source>
        <dbReference type="ARBA" id="ARBA00022714"/>
    </source>
</evidence>
<evidence type="ECO:0000313" key="17">
    <source>
        <dbReference type="EMBL" id="QSQ07822.1"/>
    </source>
</evidence>